<dbReference type="KEGG" id="satk:SA2016_2417"/>
<feature type="binding site" evidence="1">
    <location>
        <position position="40"/>
    </location>
    <ligand>
        <name>Mg(2+)</name>
        <dbReference type="ChEBI" id="CHEBI:18420"/>
        <label>4</label>
    </ligand>
</feature>
<dbReference type="STRING" id="37927.SA2016_2417"/>
<keyword evidence="1" id="KW-0784">Thiamine biosynthesis</keyword>
<feature type="binding site" evidence="1">
    <location>
        <position position="334"/>
    </location>
    <ligand>
        <name>substrate</name>
    </ligand>
</feature>
<dbReference type="SUPFAM" id="SSF55326">
    <property type="entry name" value="PurM N-terminal domain-like"/>
    <property type="match status" value="1"/>
</dbReference>
<feature type="binding site" evidence="1">
    <location>
        <position position="54"/>
    </location>
    <ligand>
        <name>Mg(2+)</name>
        <dbReference type="ChEBI" id="CHEBI:18420"/>
        <label>4</label>
    </ligand>
</feature>
<keyword evidence="1 3" id="KW-0418">Kinase</keyword>
<evidence type="ECO:0000256" key="1">
    <source>
        <dbReference type="HAMAP-Rule" id="MF_02128"/>
    </source>
</evidence>
<comment type="pathway">
    <text evidence="1">Cofactor biosynthesis; thiamine diphosphate biosynthesis; thiamine diphosphate from thiamine phosphate: step 1/1.</text>
</comment>
<dbReference type="InterPro" id="IPR006283">
    <property type="entry name" value="ThiL-like"/>
</dbReference>
<gene>
    <name evidence="1" type="primary">thiL</name>
    <name evidence="3" type="ORF">SA2016_2417</name>
</gene>
<dbReference type="OrthoDB" id="9802811at2"/>
<dbReference type="GO" id="GO:0009229">
    <property type="term" value="P:thiamine diphosphate biosynthetic process"/>
    <property type="evidence" value="ECO:0007669"/>
    <property type="project" value="UniProtKB-UniRule"/>
</dbReference>
<feature type="binding site" evidence="1">
    <location>
        <position position="56"/>
    </location>
    <ligand>
        <name>Mg(2+)</name>
        <dbReference type="ChEBI" id="CHEBI:18420"/>
        <label>2</label>
    </ligand>
</feature>
<dbReference type="InterPro" id="IPR036921">
    <property type="entry name" value="PurM-like_N_sf"/>
</dbReference>
<feature type="domain" description="PurM-like N-terminal" evidence="2">
    <location>
        <begin position="38"/>
        <end position="157"/>
    </location>
</feature>
<keyword evidence="1" id="KW-0808">Transferase</keyword>
<protein>
    <recommendedName>
        <fullName evidence="1">Thiamine-monophosphate kinase</fullName>
        <shortName evidence="1">TMP kinase</shortName>
        <shortName evidence="1">Thiamine-phosphate kinase</shortName>
        <ecNumber evidence="1">2.7.4.16</ecNumber>
    </recommendedName>
</protein>
<dbReference type="NCBIfam" id="NF004351">
    <property type="entry name" value="PRK05731.1-4"/>
    <property type="match status" value="1"/>
</dbReference>
<dbReference type="InterPro" id="IPR036676">
    <property type="entry name" value="PurM-like_C_sf"/>
</dbReference>
<dbReference type="EC" id="2.7.4.16" evidence="1"/>
<dbReference type="RefSeq" id="WP_066498314.1">
    <property type="nucleotide sequence ID" value="NZ_BJMO01000044.1"/>
</dbReference>
<feature type="binding site" evidence="1">
    <location>
        <position position="166"/>
    </location>
    <ligand>
        <name>ATP</name>
        <dbReference type="ChEBI" id="CHEBI:30616"/>
    </ligand>
</feature>
<keyword evidence="1" id="KW-0479">Metal-binding</keyword>
<proteinExistence type="inferred from homology"/>
<dbReference type="GO" id="GO:0000287">
    <property type="term" value="F:magnesium ion binding"/>
    <property type="evidence" value="ECO:0007669"/>
    <property type="project" value="UniProtKB-UniRule"/>
</dbReference>
<keyword evidence="4" id="KW-1185">Reference proteome</keyword>
<dbReference type="AlphaFoldDB" id="A0A127A1V2"/>
<feature type="binding site" evidence="1">
    <location>
        <position position="236"/>
    </location>
    <ligand>
        <name>ATP</name>
        <dbReference type="ChEBI" id="CHEBI:30616"/>
    </ligand>
</feature>
<feature type="binding site" evidence="1">
    <location>
        <position position="40"/>
    </location>
    <ligand>
        <name>Mg(2+)</name>
        <dbReference type="ChEBI" id="CHEBI:18420"/>
        <label>3</label>
    </ligand>
</feature>
<dbReference type="PIRSF" id="PIRSF005303">
    <property type="entry name" value="Thiam_monoph_kin"/>
    <property type="match status" value="1"/>
</dbReference>
<evidence type="ECO:0000259" key="2">
    <source>
        <dbReference type="Pfam" id="PF00586"/>
    </source>
</evidence>
<dbReference type="PANTHER" id="PTHR30270">
    <property type="entry name" value="THIAMINE-MONOPHOSPHATE KINASE"/>
    <property type="match status" value="1"/>
</dbReference>
<comment type="caution">
    <text evidence="1">Lacks conserved residue(s) required for the propagation of feature annotation.</text>
</comment>
<dbReference type="HAMAP" id="MF_02128">
    <property type="entry name" value="TMP_kinase"/>
    <property type="match status" value="1"/>
</dbReference>
<reference evidence="3 4" key="1">
    <citation type="submission" date="2016-02" db="EMBL/GenBank/DDBJ databases">
        <title>Complete genome of Sinomonas atrocyanea KCTC 3377.</title>
        <authorList>
            <person name="Kim K.M."/>
        </authorList>
    </citation>
    <scope>NUCLEOTIDE SEQUENCE [LARGE SCALE GENOMIC DNA]</scope>
    <source>
        <strain evidence="3 4">KCTC 3377</strain>
    </source>
</reference>
<feature type="binding site" evidence="1">
    <location>
        <position position="90"/>
    </location>
    <ligand>
        <name>Mg(2+)</name>
        <dbReference type="ChEBI" id="CHEBI:18420"/>
        <label>2</label>
    </ligand>
</feature>
<feature type="binding site" evidence="1">
    <location>
        <position position="56"/>
    </location>
    <ligand>
        <name>Mg(2+)</name>
        <dbReference type="ChEBI" id="CHEBI:18420"/>
        <label>1</label>
    </ligand>
</feature>
<dbReference type="InterPro" id="IPR016188">
    <property type="entry name" value="PurM-like_N"/>
</dbReference>
<evidence type="ECO:0000313" key="3">
    <source>
        <dbReference type="EMBL" id="AMM33086.1"/>
    </source>
</evidence>
<keyword evidence="1" id="KW-0460">Magnesium</keyword>
<feature type="binding site" evidence="1">
    <location>
        <begin position="140"/>
        <end position="141"/>
    </location>
    <ligand>
        <name>ATP</name>
        <dbReference type="ChEBI" id="CHEBI:30616"/>
    </ligand>
</feature>
<dbReference type="SUPFAM" id="SSF56042">
    <property type="entry name" value="PurM C-terminal domain-like"/>
    <property type="match status" value="1"/>
</dbReference>
<feature type="binding site" evidence="1">
    <location>
        <position position="63"/>
    </location>
    <ligand>
        <name>substrate</name>
    </ligand>
</feature>
<sequence>MTDSQRLAARVNEVSERELLERIFPRLAVLGSPILGPGDDAAVLAAPDGRVVVSTDTQTEGQDFRLTWPNGYRTAGADVGWKAAAQNLSDINAMGAVATGMVVSLTLPAETEVAWVEGLADGLVEAIVGLGAPGCTVAGGDLGLGGELSVTVTVLGSLEGRAPVLRSGARPGDVVAVAGKLGTAAAGLALLEHGPRYAGLGEEARGVIRAFCRPRPPLAAGPAAARAGATALMDLSDGLLKDGDRLGRASGVVLDLDPAVLAAHAALLAGPAAAVGAEPLRWVLGGGEDHGLLAAFPPSSHLPEGFTAIGSVVPPAGGPGGVAIGGRPAEPSGWDHFAR</sequence>
<feature type="binding site" evidence="1">
    <location>
        <position position="90"/>
    </location>
    <ligand>
        <name>Mg(2+)</name>
        <dbReference type="ChEBI" id="CHEBI:18420"/>
        <label>3</label>
    </ligand>
</feature>
<dbReference type="EMBL" id="CP014518">
    <property type="protein sequence ID" value="AMM33086.1"/>
    <property type="molecule type" value="Genomic_DNA"/>
</dbReference>
<comment type="miscellaneous">
    <text evidence="1">Reaction mechanism of ThiL seems to utilize a direct, inline transfer of the gamma-phosphate of ATP to TMP rather than a phosphorylated enzyme intermediate.</text>
</comment>
<dbReference type="Gene3D" id="3.30.1330.10">
    <property type="entry name" value="PurM-like, N-terminal domain"/>
    <property type="match status" value="1"/>
</dbReference>
<comment type="function">
    <text evidence="1">Catalyzes the ATP-dependent phosphorylation of thiamine-monophosphate (TMP) to form thiamine-pyrophosphate (TPP), the active form of vitamin B1.</text>
</comment>
<keyword evidence="1" id="KW-0547">Nucleotide-binding</keyword>
<dbReference type="GO" id="GO:0009228">
    <property type="term" value="P:thiamine biosynthetic process"/>
    <property type="evidence" value="ECO:0007669"/>
    <property type="project" value="UniProtKB-KW"/>
</dbReference>
<keyword evidence="1" id="KW-0067">ATP-binding</keyword>
<feature type="binding site" evidence="1">
    <location>
        <position position="55"/>
    </location>
    <ligand>
        <name>Mg(2+)</name>
        <dbReference type="ChEBI" id="CHEBI:18420"/>
        <label>1</label>
    </ligand>
</feature>
<dbReference type="CDD" id="cd02194">
    <property type="entry name" value="ThiL"/>
    <property type="match status" value="1"/>
</dbReference>
<accession>A0A127A1V2</accession>
<dbReference type="Gene3D" id="3.90.650.10">
    <property type="entry name" value="PurM-like C-terminal domain"/>
    <property type="match status" value="1"/>
</dbReference>
<comment type="catalytic activity">
    <reaction evidence="1">
        <text>thiamine phosphate + ATP = thiamine diphosphate + ADP</text>
        <dbReference type="Rhea" id="RHEA:15913"/>
        <dbReference type="ChEBI" id="CHEBI:30616"/>
        <dbReference type="ChEBI" id="CHEBI:37575"/>
        <dbReference type="ChEBI" id="CHEBI:58937"/>
        <dbReference type="ChEBI" id="CHEBI:456216"/>
        <dbReference type="EC" id="2.7.4.16"/>
    </reaction>
</comment>
<dbReference type="NCBIfam" id="TIGR01379">
    <property type="entry name" value="thiL"/>
    <property type="match status" value="1"/>
</dbReference>
<feature type="binding site" evidence="1">
    <location>
        <position position="234"/>
    </location>
    <ligand>
        <name>Mg(2+)</name>
        <dbReference type="ChEBI" id="CHEBI:18420"/>
        <label>3</label>
    </ligand>
</feature>
<dbReference type="GO" id="GO:0009030">
    <property type="term" value="F:thiamine-phosphate kinase activity"/>
    <property type="evidence" value="ECO:0007669"/>
    <property type="project" value="UniProtKB-UniRule"/>
</dbReference>
<name>A0A127A1V2_9MICC</name>
<dbReference type="PANTHER" id="PTHR30270:SF0">
    <property type="entry name" value="THIAMINE-MONOPHOSPHATE KINASE"/>
    <property type="match status" value="1"/>
</dbReference>
<dbReference type="GO" id="GO:0005524">
    <property type="term" value="F:ATP binding"/>
    <property type="evidence" value="ECO:0007669"/>
    <property type="project" value="UniProtKB-UniRule"/>
</dbReference>
<feature type="binding site" evidence="1">
    <location>
        <position position="141"/>
    </location>
    <ligand>
        <name>Mg(2+)</name>
        <dbReference type="ChEBI" id="CHEBI:18420"/>
        <label>1</label>
    </ligand>
</feature>
<dbReference type="PATRIC" id="fig|37927.3.peg.2487"/>
<feature type="binding site" evidence="1">
    <location>
        <position position="288"/>
    </location>
    <ligand>
        <name>substrate</name>
    </ligand>
</feature>
<comment type="similarity">
    <text evidence="1">Belongs to the thiamine-monophosphate kinase family.</text>
</comment>
<dbReference type="UniPathway" id="UPA00060">
    <property type="reaction ID" value="UER00142"/>
</dbReference>
<dbReference type="Pfam" id="PF00586">
    <property type="entry name" value="AIRS"/>
    <property type="match status" value="1"/>
</dbReference>
<feature type="binding site" evidence="1">
    <location>
        <position position="90"/>
    </location>
    <ligand>
        <name>Mg(2+)</name>
        <dbReference type="ChEBI" id="CHEBI:18420"/>
        <label>4</label>
    </ligand>
</feature>
<evidence type="ECO:0000313" key="4">
    <source>
        <dbReference type="Proteomes" id="UP000070134"/>
    </source>
</evidence>
<organism evidence="3 4">
    <name type="scientific">Sinomonas atrocyanea</name>
    <dbReference type="NCBI Taxonomy" id="37927"/>
    <lineage>
        <taxon>Bacteria</taxon>
        <taxon>Bacillati</taxon>
        <taxon>Actinomycetota</taxon>
        <taxon>Actinomycetes</taxon>
        <taxon>Micrococcales</taxon>
        <taxon>Micrococcaceae</taxon>
        <taxon>Sinomonas</taxon>
    </lineage>
</organism>
<feature type="binding site" evidence="1">
    <location>
        <position position="237"/>
    </location>
    <ligand>
        <name>Mg(2+)</name>
        <dbReference type="ChEBI" id="CHEBI:18420"/>
        <label>5</label>
    </ligand>
</feature>
<dbReference type="Proteomes" id="UP000070134">
    <property type="component" value="Chromosome"/>
</dbReference>